<dbReference type="SMART" id="SM00862">
    <property type="entry name" value="Trans_reg_C"/>
    <property type="match status" value="1"/>
</dbReference>
<dbReference type="EMBL" id="PRKQ01000023">
    <property type="protein sequence ID" value="PPA93588.1"/>
    <property type="molecule type" value="Genomic_DNA"/>
</dbReference>
<evidence type="ECO:0000256" key="1">
    <source>
        <dbReference type="ARBA" id="ARBA00023015"/>
    </source>
</evidence>
<dbReference type="InterPro" id="IPR016032">
    <property type="entry name" value="Sig_transdc_resp-reg_C-effctor"/>
</dbReference>
<sequence>MFFHDKRGSAKYSLLIIIKETFCLSGVDCLLFHDDAFTVEILSDSISFLPKEYALLQFLFQNQNQSLSREQLLDHVWSQEAPIDRTVDDHIYRLRKKLGKYIHLYEIETIRGRGYRFSVKDKHGEITLFAENTLLQQKTRELLHTYHFLGLGEQLVTMLSHQQKWGLPVDEDFKCLSYFSKIDVQRLLESNDHSFQHRAYFLLLFYIGFSKNTAKALHFCEQALQSGCLPSYGQTELPINLISFYVQTNQFEQAAQILKSNWIMAREQGNEWLHFLLMTEEVIFYTAQSEWGRAEQSLNELEDLLPYFPGLRESGLWQIHKGLLTSIKGNEREGVLDWTKGIEDLQRSQFLPSLLIALQYTRYLGNKQAALKIISKLAEQQWNQLQHKLGWEKYLDRLEAQLEQHFS</sequence>
<dbReference type="SUPFAM" id="SSF46894">
    <property type="entry name" value="C-terminal effector domain of the bipartite response regulators"/>
    <property type="match status" value="1"/>
</dbReference>
<name>A0AAP8QBH5_BRELA</name>
<dbReference type="Pfam" id="PF00486">
    <property type="entry name" value="Trans_reg_C"/>
    <property type="match status" value="1"/>
</dbReference>
<reference evidence="6 7" key="1">
    <citation type="submission" date="2018-02" db="EMBL/GenBank/DDBJ databases">
        <title>Comparative analysis of genomes of three Brevibacillus laterosporus strains producers of potent antimicrobials isolated from silage.</title>
        <authorList>
            <person name="Kojic M."/>
            <person name="Miljkovic M."/>
            <person name="Studholme D."/>
            <person name="Filipic B."/>
        </authorList>
    </citation>
    <scope>NUCLEOTIDE SEQUENCE [LARGE SCALE GENOMIC DNA]</scope>
    <source>
        <strain evidence="6 7">BGSP11</strain>
    </source>
</reference>
<organism evidence="6 7">
    <name type="scientific">Brevibacillus laterosporus</name>
    <name type="common">Bacillus laterosporus</name>
    <dbReference type="NCBI Taxonomy" id="1465"/>
    <lineage>
        <taxon>Bacteria</taxon>
        <taxon>Bacillati</taxon>
        <taxon>Bacillota</taxon>
        <taxon>Bacilli</taxon>
        <taxon>Bacillales</taxon>
        <taxon>Paenibacillaceae</taxon>
        <taxon>Brevibacillus</taxon>
    </lineage>
</organism>
<protein>
    <recommendedName>
        <fullName evidence="5">OmpR/PhoB-type domain-containing protein</fullName>
    </recommendedName>
</protein>
<dbReference type="CDD" id="cd00383">
    <property type="entry name" value="trans_reg_C"/>
    <property type="match status" value="1"/>
</dbReference>
<dbReference type="PROSITE" id="PS51755">
    <property type="entry name" value="OMPR_PHOB"/>
    <property type="match status" value="1"/>
</dbReference>
<evidence type="ECO:0000256" key="3">
    <source>
        <dbReference type="ARBA" id="ARBA00023163"/>
    </source>
</evidence>
<dbReference type="Gene3D" id="1.10.10.10">
    <property type="entry name" value="Winged helix-like DNA-binding domain superfamily/Winged helix DNA-binding domain"/>
    <property type="match status" value="1"/>
</dbReference>
<keyword evidence="2 4" id="KW-0238">DNA-binding</keyword>
<dbReference type="InterPro" id="IPR001867">
    <property type="entry name" value="OmpR/PhoB-type_DNA-bd"/>
</dbReference>
<dbReference type="AlphaFoldDB" id="A0AAP8QBH5"/>
<keyword evidence="3" id="KW-0804">Transcription</keyword>
<feature type="DNA-binding region" description="OmpR/PhoB-type" evidence="4">
    <location>
        <begin position="19"/>
        <end position="119"/>
    </location>
</feature>
<keyword evidence="1" id="KW-0805">Transcription regulation</keyword>
<evidence type="ECO:0000313" key="7">
    <source>
        <dbReference type="Proteomes" id="UP000239759"/>
    </source>
</evidence>
<dbReference type="GO" id="GO:0006355">
    <property type="term" value="P:regulation of DNA-templated transcription"/>
    <property type="evidence" value="ECO:0007669"/>
    <property type="project" value="InterPro"/>
</dbReference>
<feature type="domain" description="OmpR/PhoB-type" evidence="5">
    <location>
        <begin position="19"/>
        <end position="119"/>
    </location>
</feature>
<proteinExistence type="predicted"/>
<evidence type="ECO:0000256" key="2">
    <source>
        <dbReference type="ARBA" id="ARBA00023125"/>
    </source>
</evidence>
<evidence type="ECO:0000259" key="5">
    <source>
        <dbReference type="PROSITE" id="PS51755"/>
    </source>
</evidence>
<evidence type="ECO:0000256" key="4">
    <source>
        <dbReference type="PROSITE-ProRule" id="PRU01091"/>
    </source>
</evidence>
<evidence type="ECO:0000313" key="6">
    <source>
        <dbReference type="EMBL" id="PPA93588.1"/>
    </source>
</evidence>
<gene>
    <name evidence="6" type="ORF">C4A77_17225</name>
</gene>
<dbReference type="GO" id="GO:0000160">
    <property type="term" value="P:phosphorelay signal transduction system"/>
    <property type="evidence" value="ECO:0007669"/>
    <property type="project" value="InterPro"/>
</dbReference>
<dbReference type="Proteomes" id="UP000239759">
    <property type="component" value="Unassembled WGS sequence"/>
</dbReference>
<accession>A0AAP8QBH5</accession>
<dbReference type="GO" id="GO:0003677">
    <property type="term" value="F:DNA binding"/>
    <property type="evidence" value="ECO:0007669"/>
    <property type="project" value="UniProtKB-UniRule"/>
</dbReference>
<comment type="caution">
    <text evidence="6">The sequence shown here is derived from an EMBL/GenBank/DDBJ whole genome shotgun (WGS) entry which is preliminary data.</text>
</comment>
<dbReference type="InterPro" id="IPR036388">
    <property type="entry name" value="WH-like_DNA-bd_sf"/>
</dbReference>